<reference evidence="2" key="2">
    <citation type="submission" date="2015-01" db="EMBL/GenBank/DDBJ databases">
        <title>Evolutionary Origins and Diversification of the Mycorrhizal Mutualists.</title>
        <authorList>
            <consortium name="DOE Joint Genome Institute"/>
            <consortium name="Mycorrhizal Genomics Consortium"/>
            <person name="Kohler A."/>
            <person name="Kuo A."/>
            <person name="Nagy L.G."/>
            <person name="Floudas D."/>
            <person name="Copeland A."/>
            <person name="Barry K.W."/>
            <person name="Cichocki N."/>
            <person name="Veneault-Fourrey C."/>
            <person name="LaButti K."/>
            <person name="Lindquist E.A."/>
            <person name="Lipzen A."/>
            <person name="Lundell T."/>
            <person name="Morin E."/>
            <person name="Murat C."/>
            <person name="Riley R."/>
            <person name="Ohm R."/>
            <person name="Sun H."/>
            <person name="Tunlid A."/>
            <person name="Henrissat B."/>
            <person name="Grigoriev I.V."/>
            <person name="Hibbett D.S."/>
            <person name="Martin F."/>
        </authorList>
    </citation>
    <scope>NUCLEOTIDE SEQUENCE [LARGE SCALE GENOMIC DNA]</scope>
    <source>
        <strain evidence="2">F 1598</strain>
    </source>
</reference>
<evidence type="ECO:0000313" key="1">
    <source>
        <dbReference type="EMBL" id="KIM92383.1"/>
    </source>
</evidence>
<sequence length="507" mass="57527">MSSIWTLSPDAIITILYGEANMYQKQSSNLPTNRPLSSKTKRLRSVLDALAAVCLYERQYQVFAVSISINQGPTPGVTLYVSQNSAVPQFVVDHLLDIRARLAHIRVLSVKSEQCSAESLDHTTLQNATTDLEISLYLHSYEKLRHRFLKGEDLVFDSKYAEFVASNPDTTPEEHTRFQDLLIQLAKLRKLMAGNAQPSYTTGKAAVEVISGLWDKWKPMLGINSEMMALWDITFLLSLRTYLEKLFRLHEQFLILSAIATSVHFTQFLDGYFEVKVIGAELKDLLIDLSLSTIGDSLFKSGDHHVMRGDVNDGEVHQRVLYNISHLAKRRGVQFTDQAGFDDLQQLSFPHTNVHCECTLLAFHYCNLLVSVIGYIGLSKRPCYACHLYFLAYNRVAGKHAGCRTFSTRPSHSQIRIPWVSPTLGFNGVEETNTDAEVKQYLVDHHLQPALWKYLQKVANAIQDEKRKPPFLYSFSNQGPGRWMWTYEQRKGPRIVVSPDKPAISVI</sequence>
<dbReference type="STRING" id="765440.A0A0C3C0M0"/>
<dbReference type="InterPro" id="IPR027796">
    <property type="entry name" value="OTT_1508_deam-like"/>
</dbReference>
<dbReference type="Pfam" id="PF14441">
    <property type="entry name" value="OTT_1508_deam"/>
    <property type="match status" value="1"/>
</dbReference>
<dbReference type="EMBL" id="KN832970">
    <property type="protein sequence ID" value="KIM92383.1"/>
    <property type="molecule type" value="Genomic_DNA"/>
</dbReference>
<protein>
    <submittedName>
        <fullName evidence="1">Uncharacterized protein</fullName>
    </submittedName>
</protein>
<organism evidence="1 2">
    <name type="scientific">Piloderma croceum (strain F 1598)</name>
    <dbReference type="NCBI Taxonomy" id="765440"/>
    <lineage>
        <taxon>Eukaryota</taxon>
        <taxon>Fungi</taxon>
        <taxon>Dikarya</taxon>
        <taxon>Basidiomycota</taxon>
        <taxon>Agaricomycotina</taxon>
        <taxon>Agaricomycetes</taxon>
        <taxon>Agaricomycetidae</taxon>
        <taxon>Atheliales</taxon>
        <taxon>Atheliaceae</taxon>
        <taxon>Piloderma</taxon>
    </lineage>
</organism>
<dbReference type="Proteomes" id="UP000054166">
    <property type="component" value="Unassembled WGS sequence"/>
</dbReference>
<name>A0A0C3C0M0_PILCF</name>
<gene>
    <name evidence="1" type="ORF">PILCRDRAFT_426</name>
</gene>
<proteinExistence type="predicted"/>
<reference evidence="1 2" key="1">
    <citation type="submission" date="2014-04" db="EMBL/GenBank/DDBJ databases">
        <authorList>
            <consortium name="DOE Joint Genome Institute"/>
            <person name="Kuo A."/>
            <person name="Tarkka M."/>
            <person name="Buscot F."/>
            <person name="Kohler A."/>
            <person name="Nagy L.G."/>
            <person name="Floudas D."/>
            <person name="Copeland A."/>
            <person name="Barry K.W."/>
            <person name="Cichocki N."/>
            <person name="Veneault-Fourrey C."/>
            <person name="LaButti K."/>
            <person name="Lindquist E.A."/>
            <person name="Lipzen A."/>
            <person name="Lundell T."/>
            <person name="Morin E."/>
            <person name="Murat C."/>
            <person name="Sun H."/>
            <person name="Tunlid A."/>
            <person name="Henrissat B."/>
            <person name="Grigoriev I.V."/>
            <person name="Hibbett D.S."/>
            <person name="Martin F."/>
            <person name="Nordberg H.P."/>
            <person name="Cantor M.N."/>
            <person name="Hua S.X."/>
        </authorList>
    </citation>
    <scope>NUCLEOTIDE SEQUENCE [LARGE SCALE GENOMIC DNA]</scope>
    <source>
        <strain evidence="1 2">F 1598</strain>
    </source>
</reference>
<evidence type="ECO:0000313" key="2">
    <source>
        <dbReference type="Proteomes" id="UP000054166"/>
    </source>
</evidence>
<accession>A0A0C3C0M0</accession>
<dbReference type="InParanoid" id="A0A0C3C0M0"/>
<dbReference type="AlphaFoldDB" id="A0A0C3C0M0"/>
<dbReference type="HOGENOM" id="CLU_512995_0_0_1"/>
<keyword evidence="2" id="KW-1185">Reference proteome</keyword>
<dbReference type="OrthoDB" id="2757930at2759"/>